<dbReference type="EMBL" id="JARJLG010000057">
    <property type="protein sequence ID" value="KAJ7757732.1"/>
    <property type="molecule type" value="Genomic_DNA"/>
</dbReference>
<organism evidence="1 2">
    <name type="scientific">Mycena maculata</name>
    <dbReference type="NCBI Taxonomy" id="230809"/>
    <lineage>
        <taxon>Eukaryota</taxon>
        <taxon>Fungi</taxon>
        <taxon>Dikarya</taxon>
        <taxon>Basidiomycota</taxon>
        <taxon>Agaricomycotina</taxon>
        <taxon>Agaricomycetes</taxon>
        <taxon>Agaricomycetidae</taxon>
        <taxon>Agaricales</taxon>
        <taxon>Marasmiineae</taxon>
        <taxon>Mycenaceae</taxon>
        <taxon>Mycena</taxon>
    </lineage>
</organism>
<keyword evidence="2" id="KW-1185">Reference proteome</keyword>
<proteinExistence type="predicted"/>
<name>A0AAD7J7D7_9AGAR</name>
<protein>
    <submittedName>
        <fullName evidence="1">Uncharacterized protein</fullName>
    </submittedName>
</protein>
<gene>
    <name evidence="1" type="ORF">DFH07DRAFT_772725</name>
</gene>
<reference evidence="1" key="1">
    <citation type="submission" date="2023-03" db="EMBL/GenBank/DDBJ databases">
        <title>Massive genome expansion in bonnet fungi (Mycena s.s.) driven by repeated elements and novel gene families across ecological guilds.</title>
        <authorList>
            <consortium name="Lawrence Berkeley National Laboratory"/>
            <person name="Harder C.B."/>
            <person name="Miyauchi S."/>
            <person name="Viragh M."/>
            <person name="Kuo A."/>
            <person name="Thoen E."/>
            <person name="Andreopoulos B."/>
            <person name="Lu D."/>
            <person name="Skrede I."/>
            <person name="Drula E."/>
            <person name="Henrissat B."/>
            <person name="Morin E."/>
            <person name="Kohler A."/>
            <person name="Barry K."/>
            <person name="LaButti K."/>
            <person name="Morin E."/>
            <person name="Salamov A."/>
            <person name="Lipzen A."/>
            <person name="Mereny Z."/>
            <person name="Hegedus B."/>
            <person name="Baldrian P."/>
            <person name="Stursova M."/>
            <person name="Weitz H."/>
            <person name="Taylor A."/>
            <person name="Grigoriev I.V."/>
            <person name="Nagy L.G."/>
            <person name="Martin F."/>
            <person name="Kauserud H."/>
        </authorList>
    </citation>
    <scope>NUCLEOTIDE SEQUENCE</scope>
    <source>
        <strain evidence="1">CBHHK188m</strain>
    </source>
</reference>
<sequence length="319" mass="36835">MAKEEQGDPGVQIERPQTPVATCATVEWIDTLYAWKAAFGGRAIMAGYVRGGKDSWRPQTRTRDPACRGKDAWQLRTQTWDPKDPDMRVYRTATVGSKPIPHNQNPNLGNDFLGPLFTKIFVLSQRPEGRMDIRTEMIHTVLKISYEDVCRRQYWPVYEISLRLSKQHPTPTPPHQTSRGLEWKPLQLSANKRYGLVRMVQQIHRLELGLRWVVISDDRGLFMAQNDPGRSRPTSYPPSLGKIFGRFRITMIDRRSSSFFELDLRETGLACDITEHLEAYLEARNSHLAAESGNRRLCKVQRWARRKKRPNIIQNLGKI</sequence>
<dbReference type="Proteomes" id="UP001215280">
    <property type="component" value="Unassembled WGS sequence"/>
</dbReference>
<evidence type="ECO:0000313" key="2">
    <source>
        <dbReference type="Proteomes" id="UP001215280"/>
    </source>
</evidence>
<accession>A0AAD7J7D7</accession>
<dbReference type="AlphaFoldDB" id="A0AAD7J7D7"/>
<evidence type="ECO:0000313" key="1">
    <source>
        <dbReference type="EMBL" id="KAJ7757732.1"/>
    </source>
</evidence>
<comment type="caution">
    <text evidence="1">The sequence shown here is derived from an EMBL/GenBank/DDBJ whole genome shotgun (WGS) entry which is preliminary data.</text>
</comment>